<keyword evidence="2" id="KW-1185">Reference proteome</keyword>
<name>A0A1X7RAA0_9SACH</name>
<accession>A0A1X7RAA0</accession>
<dbReference type="Proteomes" id="UP000196158">
    <property type="component" value="Unassembled WGS sequence"/>
</dbReference>
<evidence type="ECO:0000313" key="1">
    <source>
        <dbReference type="EMBL" id="SMN22524.1"/>
    </source>
</evidence>
<organism evidence="1 2">
    <name type="scientific">Maudiozyma saulgeensis</name>
    <dbReference type="NCBI Taxonomy" id="1789683"/>
    <lineage>
        <taxon>Eukaryota</taxon>
        <taxon>Fungi</taxon>
        <taxon>Dikarya</taxon>
        <taxon>Ascomycota</taxon>
        <taxon>Saccharomycotina</taxon>
        <taxon>Saccharomycetes</taxon>
        <taxon>Saccharomycetales</taxon>
        <taxon>Saccharomycetaceae</taxon>
        <taxon>Maudiozyma</taxon>
    </lineage>
</organism>
<proteinExistence type="predicted"/>
<reference evidence="1 2" key="1">
    <citation type="submission" date="2017-04" db="EMBL/GenBank/DDBJ databases">
        <authorList>
            <person name="Afonso C.L."/>
            <person name="Miller P.J."/>
            <person name="Scott M.A."/>
            <person name="Spackman E."/>
            <person name="Goraichik I."/>
            <person name="Dimitrov K.M."/>
            <person name="Suarez D.L."/>
            <person name="Swayne D.E."/>
        </authorList>
    </citation>
    <scope>NUCLEOTIDE SEQUENCE [LARGE SCALE GENOMIC DNA]</scope>
</reference>
<protein>
    <submittedName>
        <fullName evidence="1">Uncharacterized protein</fullName>
    </submittedName>
</protein>
<gene>
    <name evidence="1" type="ORF">KASA_0G01287G</name>
</gene>
<evidence type="ECO:0000313" key="2">
    <source>
        <dbReference type="Proteomes" id="UP000196158"/>
    </source>
</evidence>
<dbReference type="AlphaFoldDB" id="A0A1X7RAA0"/>
<sequence>MCVKCSSKEQSPPLNELIKRIFCLSLCLSVRLIIRCQFCQPPTASCFNDNSRLSENRNWKKLKNISLFYTPFHAGFLDQPMISEKTGRFIPRLFSLYLSYQKRERNFSIFLAFRSEKVTQMGILICLCAEPSVPTSFNFHLTKLGKIKTTQMRKLPVWVF</sequence>
<dbReference type="EMBL" id="FXLY01000012">
    <property type="protein sequence ID" value="SMN22524.1"/>
    <property type="molecule type" value="Genomic_DNA"/>
</dbReference>